<name>A0AAV7XRG7_9NEOP</name>
<feature type="repeat" description="Filamin" evidence="3">
    <location>
        <begin position="1039"/>
        <end position="1117"/>
    </location>
</feature>
<feature type="repeat" description="Filamin" evidence="3">
    <location>
        <begin position="1694"/>
        <end position="1790"/>
    </location>
</feature>
<dbReference type="InterPro" id="IPR001298">
    <property type="entry name" value="Filamin/ABP280_rpt"/>
</dbReference>
<dbReference type="Pfam" id="PF00630">
    <property type="entry name" value="Filamin"/>
    <property type="match status" value="18"/>
</dbReference>
<dbReference type="FunFam" id="2.60.40.10:FF:001145">
    <property type="entry name" value="Jitterbug, isoform I"/>
    <property type="match status" value="2"/>
</dbReference>
<dbReference type="SMART" id="SM00557">
    <property type="entry name" value="IG_FLMN"/>
    <property type="match status" value="19"/>
</dbReference>
<evidence type="ECO:0000313" key="4">
    <source>
        <dbReference type="EMBL" id="KAJ1528887.1"/>
    </source>
</evidence>
<feature type="repeat" description="Filamin" evidence="3">
    <location>
        <begin position="1210"/>
        <end position="1310"/>
    </location>
</feature>
<keyword evidence="5" id="KW-1185">Reference proteome</keyword>
<feature type="repeat" description="Filamin" evidence="3">
    <location>
        <begin position="359"/>
        <end position="453"/>
    </location>
</feature>
<feature type="repeat" description="Filamin" evidence="3">
    <location>
        <begin position="538"/>
        <end position="642"/>
    </location>
</feature>
<evidence type="ECO:0000256" key="2">
    <source>
        <dbReference type="ARBA" id="ARBA00022737"/>
    </source>
</evidence>
<comment type="caution">
    <text evidence="4">The sequence shown here is derived from an EMBL/GenBank/DDBJ whole genome shotgun (WGS) entry which is preliminary data.</text>
</comment>
<feature type="repeat" description="Filamin" evidence="3">
    <location>
        <begin position="1600"/>
        <end position="1693"/>
    </location>
</feature>
<feature type="repeat" description="Filamin" evidence="3">
    <location>
        <begin position="1398"/>
        <end position="1502"/>
    </location>
</feature>
<feature type="repeat" description="Filamin" evidence="3">
    <location>
        <begin position="1506"/>
        <end position="1599"/>
    </location>
</feature>
<feature type="repeat" description="Filamin" evidence="3">
    <location>
        <begin position="464"/>
        <end position="540"/>
    </location>
</feature>
<comment type="similarity">
    <text evidence="1">Belongs to the filamin family.</text>
</comment>
<dbReference type="EMBL" id="JAPTSV010000004">
    <property type="protein sequence ID" value="KAJ1528887.1"/>
    <property type="molecule type" value="Genomic_DNA"/>
</dbReference>
<dbReference type="Proteomes" id="UP001075354">
    <property type="component" value="Chromosome 4"/>
</dbReference>
<proteinExistence type="inferred from homology"/>
<dbReference type="SUPFAM" id="SSF81296">
    <property type="entry name" value="E set domains"/>
    <property type="match status" value="19"/>
</dbReference>
<protein>
    <recommendedName>
        <fullName evidence="6">Filamin-A</fullName>
    </recommendedName>
</protein>
<dbReference type="PANTHER" id="PTHR38537:SF13">
    <property type="entry name" value="JITTERBUG, ISOFORM N"/>
    <property type="match status" value="1"/>
</dbReference>
<evidence type="ECO:0008006" key="6">
    <source>
        <dbReference type="Google" id="ProtNLM"/>
    </source>
</evidence>
<evidence type="ECO:0000256" key="3">
    <source>
        <dbReference type="PROSITE-ProRule" id="PRU00087"/>
    </source>
</evidence>
<feature type="repeat" description="Filamin" evidence="3">
    <location>
        <begin position="267"/>
        <end position="359"/>
    </location>
</feature>
<feature type="repeat" description="Filamin" evidence="3">
    <location>
        <begin position="640"/>
        <end position="731"/>
    </location>
</feature>
<feature type="repeat" description="Filamin" evidence="3">
    <location>
        <begin position="1118"/>
        <end position="1212"/>
    </location>
</feature>
<evidence type="ECO:0000256" key="1">
    <source>
        <dbReference type="ARBA" id="ARBA00009238"/>
    </source>
</evidence>
<organism evidence="4 5">
    <name type="scientific">Megalurothrips usitatus</name>
    <name type="common">bean blossom thrips</name>
    <dbReference type="NCBI Taxonomy" id="439358"/>
    <lineage>
        <taxon>Eukaryota</taxon>
        <taxon>Metazoa</taxon>
        <taxon>Ecdysozoa</taxon>
        <taxon>Arthropoda</taxon>
        <taxon>Hexapoda</taxon>
        <taxon>Insecta</taxon>
        <taxon>Pterygota</taxon>
        <taxon>Neoptera</taxon>
        <taxon>Paraneoptera</taxon>
        <taxon>Thysanoptera</taxon>
        <taxon>Terebrantia</taxon>
        <taxon>Thripoidea</taxon>
        <taxon>Thripidae</taxon>
        <taxon>Megalurothrips</taxon>
    </lineage>
</organism>
<feature type="repeat" description="Filamin" evidence="3">
    <location>
        <begin position="177"/>
        <end position="270"/>
    </location>
</feature>
<feature type="repeat" description="Filamin" evidence="3">
    <location>
        <begin position="729"/>
        <end position="832"/>
    </location>
</feature>
<feature type="repeat" description="Filamin" evidence="3">
    <location>
        <begin position="1308"/>
        <end position="1400"/>
    </location>
</feature>
<dbReference type="InterPro" id="IPR014756">
    <property type="entry name" value="Ig_E-set"/>
</dbReference>
<sequence>MAGPKMSVLGEAVRLVAAGTTAAFELSALGFKRSDIDVHIMSPSKRPLNARLMEEGGGMFRIEFSPSEVGSHLVEVSLAGEKLAAGPLVAKVYNSSLIRVTEVGSGVVGQPCQFRVDASQAGEGQLEISINEGEVPNHVQVVGGGRCLVSFTPEQTKPHLIDIKFNGETVAGCPFVCAVSDTSRVSLTLRNLELVPVDEVARFHMAVDGSGSAELAVSVRGPTAELPVKVTGNVHSGFTAEFTPRDVGAHSITVEYNGHPVSGTPFVAKAYDAKRVLVGPLPQGAVGKALQFMVDASEAGEGNLEITISARGHNIPTQVHPQGNARFAVSFVPIEPTDHVISINFNKEPVPGSPFLARVAGDSPHHITVSGPSLSSAAVGKTSYFTMNNVGGSVEDIEVNVEGPNGQAVPAQVKDNGGQVFHVEFAPRVVGEHSVTVAYRGAPVAGSPFSCKVYDVRAIKVKDVAQGSVGKAITFLVETSQAGPGNLEVTVNGGRVPTSAQAQGPHTYAISFTPREATPHTVDLRFNGEDVPGSPFHCRVAQAARVVVSSEGLEKVAVNRPASFTVESEAQAHGQAPDVQVLSPSRRPLLVDVSPVPAQGSSQTPAQGRFAVHFTPTDVGDHSVEVKVSGAHVEGSPFLVKAYDAAKVKVTDINTGTVGKPVFFSINASQAGAGNLEIIVSVNGCNVPNYVQSEGNAKFKVNFKPQEAAPHSLSVRFNGEPVPGSPFTCKVLDWSQVLVSGPGLKACALGRPASITVDPQKAGTSASGAPPGGGTCAIGVVSPSGRNLPTSITQSPDQKLTATFTPEEVGRHSVTVALDGEPVRGSPFACNVYDVNKIKVTGLGQCKVGKPATFTVDACSAGEGTLELVVSTERSTVKAEVVACSRGLYDVTFVPHESTPHFVNISFNEEDVPGSPFRCDVLELGAKEGRAGGATAAGQPQRRESRMVGVKESVRGAPAHFHVDPKGLDGHIDMEVLGPDGAAVPCTATRLPSGLIRVEYRPQQVGLHTVSVYHKQQPLTKQPLQVQVFDPQRVRVQELSDAFCHRAATFKVDTSGAGPGSLTVSVRAAGIDVKHSIRELHSGQYEVVFHPKLAIPHRIDVKYNGMHVAGCPMEVPVQNPAVGQDVMATGLGLYQARTGRVSSFVIETLGHPAKEFDVVISGPLSSAVPVRCYQQKDGNLLAEFTAASAGLYKIEVFHGARAVRGSPYHCQVFDASKVKVEAVGGAALSQAVSVNEKIAFKLQRKQAGFAELDVMVTSPLGQDLPLKVNAFPDDKDCDLIEFVPSLPGSYRFNITYGGEEIPGSPVTFTVEEAGVARAHGDGLVGGRVGSQASFKVSGAGLVGEPQVQIDGPEDVVDCRVERTSDGDFLVTYTPNEVGVHDVRVAWDGADVTGSPFHPRVVDPRKVRVIGGWEAHCDSRGRLELAAHVTKKINLDVAEAGPGQLTAECVGPSGQTVPVAVESAGPGGTRQRLLLTPRGPGEHRLTVLYGGAPLPRMPLVGVADAAGAGSGPVRVVLTGRGLAAAKCHQEAEFTIDGSQAGPGSPEVSITGMKTEVAVQLHPMGNSVYRATYTPTAAGSYLLNVMWSDRQVKGCPLKVQVAAVADATRVLCSGDGLRVGTVGKEIRSFIDTRRAGPGELTAHCVGPHKVAYCELYDHGDGTFTLNVKPQEAGRHALTVKYGGEHVPGSPYTLRVNGAPDASKVRVYGPGVEHGVLATFQSRFICDTRGAGAGQLTVRIRGPKGAFRVEMQRGSQKDRTILCKFDPTEPGDYRVEVKWAGEHVPGSPFAVMIFDTQEELNRFLQGNHSPGSHSELYGSVAYSTSYAMLNTGASWRGSQAQL</sequence>
<dbReference type="GO" id="GO:0030036">
    <property type="term" value="P:actin cytoskeleton organization"/>
    <property type="evidence" value="ECO:0007669"/>
    <property type="project" value="InterPro"/>
</dbReference>
<dbReference type="InterPro" id="IPR017868">
    <property type="entry name" value="Filamin/ABP280_repeat-like"/>
</dbReference>
<feature type="repeat" description="Filamin" evidence="3">
    <location>
        <begin position="90"/>
        <end position="179"/>
    </location>
</feature>
<dbReference type="FunFam" id="2.60.40.10:FF:001473">
    <property type="entry name" value="Jitterbug, isoform C"/>
    <property type="match status" value="1"/>
</dbReference>
<feature type="repeat" description="Filamin" evidence="3">
    <location>
        <begin position="1"/>
        <end position="92"/>
    </location>
</feature>
<evidence type="ECO:0000313" key="5">
    <source>
        <dbReference type="Proteomes" id="UP001075354"/>
    </source>
</evidence>
<dbReference type="InterPro" id="IPR044801">
    <property type="entry name" value="Filamin"/>
</dbReference>
<feature type="repeat" description="Filamin" evidence="3">
    <location>
        <begin position="830"/>
        <end position="921"/>
    </location>
</feature>
<dbReference type="InterPro" id="IPR013783">
    <property type="entry name" value="Ig-like_fold"/>
</dbReference>
<feature type="repeat" description="Filamin" evidence="3">
    <location>
        <begin position="935"/>
        <end position="1028"/>
    </location>
</feature>
<dbReference type="PANTHER" id="PTHR38537">
    <property type="entry name" value="JITTERBUG, ISOFORM N"/>
    <property type="match status" value="1"/>
</dbReference>
<accession>A0AAV7XRG7</accession>
<dbReference type="PROSITE" id="PS50194">
    <property type="entry name" value="FILAMIN_REPEAT"/>
    <property type="match status" value="19"/>
</dbReference>
<dbReference type="Gene3D" id="2.60.40.10">
    <property type="entry name" value="Immunoglobulins"/>
    <property type="match status" value="19"/>
</dbReference>
<dbReference type="GO" id="GO:0051015">
    <property type="term" value="F:actin filament binding"/>
    <property type="evidence" value="ECO:0007669"/>
    <property type="project" value="InterPro"/>
</dbReference>
<gene>
    <name evidence="4" type="ORF">ONE63_007256</name>
</gene>
<keyword evidence="2" id="KW-0677">Repeat</keyword>
<reference evidence="4" key="1">
    <citation type="submission" date="2022-12" db="EMBL/GenBank/DDBJ databases">
        <title>Chromosome-level genome assembly of the bean flower thrips Megalurothrips usitatus.</title>
        <authorList>
            <person name="Ma L."/>
            <person name="Liu Q."/>
            <person name="Li H."/>
            <person name="Cai W."/>
        </authorList>
    </citation>
    <scope>NUCLEOTIDE SEQUENCE</scope>
    <source>
        <strain evidence="4">Cailab_2022a</strain>
    </source>
</reference>